<dbReference type="AlphaFoldDB" id="A0A6B8RHH4"/>
<keyword evidence="2 7" id="KW-0813">Transport</keyword>
<dbReference type="InterPro" id="IPR035906">
    <property type="entry name" value="MetI-like_sf"/>
</dbReference>
<feature type="transmembrane region" description="Helical" evidence="7">
    <location>
        <begin position="264"/>
        <end position="285"/>
    </location>
</feature>
<feature type="transmembrane region" description="Helical" evidence="7">
    <location>
        <begin position="143"/>
        <end position="161"/>
    </location>
</feature>
<dbReference type="OrthoDB" id="157184at2"/>
<name>A0A6B8RHH4_9BACL</name>
<comment type="subcellular location">
    <subcellularLocation>
        <location evidence="1 7">Cell membrane</location>
        <topology evidence="1 7">Multi-pass membrane protein</topology>
    </subcellularLocation>
</comment>
<feature type="transmembrane region" description="Helical" evidence="7">
    <location>
        <begin position="12"/>
        <end position="38"/>
    </location>
</feature>
<evidence type="ECO:0000256" key="5">
    <source>
        <dbReference type="ARBA" id="ARBA00022989"/>
    </source>
</evidence>
<dbReference type="PROSITE" id="PS50928">
    <property type="entry name" value="ABC_TM1"/>
    <property type="match status" value="1"/>
</dbReference>
<accession>A0A6B8RHH4</accession>
<dbReference type="RefSeq" id="WP_155700017.1">
    <property type="nucleotide sequence ID" value="NZ_CP034235.1"/>
</dbReference>
<proteinExistence type="inferred from homology"/>
<feature type="transmembrane region" description="Helical" evidence="7">
    <location>
        <begin position="182"/>
        <end position="204"/>
    </location>
</feature>
<dbReference type="PANTHER" id="PTHR43744:SF9">
    <property type="entry name" value="POLYGALACTURONAN_RHAMNOGALACTURONAN TRANSPORT SYSTEM PERMEASE PROTEIN YTCP"/>
    <property type="match status" value="1"/>
</dbReference>
<evidence type="ECO:0000256" key="4">
    <source>
        <dbReference type="ARBA" id="ARBA00022692"/>
    </source>
</evidence>
<organism evidence="9 10">
    <name type="scientific">Paenibacillus psychroresistens</name>
    <dbReference type="NCBI Taxonomy" id="1778678"/>
    <lineage>
        <taxon>Bacteria</taxon>
        <taxon>Bacillati</taxon>
        <taxon>Bacillota</taxon>
        <taxon>Bacilli</taxon>
        <taxon>Bacillales</taxon>
        <taxon>Paenibacillaceae</taxon>
        <taxon>Paenibacillus</taxon>
    </lineage>
</organism>
<dbReference type="Proteomes" id="UP000426246">
    <property type="component" value="Chromosome"/>
</dbReference>
<dbReference type="PANTHER" id="PTHR43744">
    <property type="entry name" value="ABC TRANSPORTER PERMEASE PROTEIN MG189-RELATED-RELATED"/>
    <property type="match status" value="1"/>
</dbReference>
<evidence type="ECO:0000256" key="3">
    <source>
        <dbReference type="ARBA" id="ARBA00022475"/>
    </source>
</evidence>
<gene>
    <name evidence="9" type="ORF">EHS13_08950</name>
</gene>
<dbReference type="CDD" id="cd06261">
    <property type="entry name" value="TM_PBP2"/>
    <property type="match status" value="1"/>
</dbReference>
<dbReference type="KEGG" id="ppsc:EHS13_08950"/>
<dbReference type="SUPFAM" id="SSF161098">
    <property type="entry name" value="MetI-like"/>
    <property type="match status" value="1"/>
</dbReference>
<evidence type="ECO:0000256" key="1">
    <source>
        <dbReference type="ARBA" id="ARBA00004651"/>
    </source>
</evidence>
<dbReference type="GO" id="GO:0055085">
    <property type="term" value="P:transmembrane transport"/>
    <property type="evidence" value="ECO:0007669"/>
    <property type="project" value="InterPro"/>
</dbReference>
<keyword evidence="5 7" id="KW-1133">Transmembrane helix</keyword>
<dbReference type="EMBL" id="CP034235">
    <property type="protein sequence ID" value="QGQ95002.1"/>
    <property type="molecule type" value="Genomic_DNA"/>
</dbReference>
<keyword evidence="3" id="KW-1003">Cell membrane</keyword>
<dbReference type="Pfam" id="PF00528">
    <property type="entry name" value="BPD_transp_1"/>
    <property type="match status" value="1"/>
</dbReference>
<evidence type="ECO:0000256" key="7">
    <source>
        <dbReference type="RuleBase" id="RU363032"/>
    </source>
</evidence>
<feature type="transmembrane region" description="Helical" evidence="7">
    <location>
        <begin position="69"/>
        <end position="96"/>
    </location>
</feature>
<keyword evidence="4 7" id="KW-0812">Transmembrane</keyword>
<evidence type="ECO:0000313" key="9">
    <source>
        <dbReference type="EMBL" id="QGQ95002.1"/>
    </source>
</evidence>
<feature type="domain" description="ABC transmembrane type-1" evidence="8">
    <location>
        <begin position="74"/>
        <end position="282"/>
    </location>
</feature>
<protein>
    <submittedName>
        <fullName evidence="9">Carbohydrate ABC transporter permease</fullName>
    </submittedName>
</protein>
<sequence>MNHESVSYKIFKICNITLLTILVIIMIFPYVNVLAYAFNDSMDSQFGGITIYPRVFTFDNFNLLLQNNAIIQAFWISILRVVIGTAFAVMVQYACAYAFMMRGITGRGLILIFLLIPLYFNGGLIPTYLIYSKMHILNSFMVYILPVSFSLYNMVIIRSYLYSIPESLGESARMDGANDFTIMMRVYMPLSLPIIAVMTLWTAVSHWNDWVTTLYFITNHKLFTLQYILMQILKEGDRVAKLLEEAIIHRINPVASSQQHITPAAIRAANIIITTLPIVIMYPFLQKYFVKGVSMGAVKE</sequence>
<comment type="similarity">
    <text evidence="7">Belongs to the binding-protein-dependent transport system permease family.</text>
</comment>
<dbReference type="InterPro" id="IPR000515">
    <property type="entry name" value="MetI-like"/>
</dbReference>
<keyword evidence="6 7" id="KW-0472">Membrane</keyword>
<evidence type="ECO:0000313" key="10">
    <source>
        <dbReference type="Proteomes" id="UP000426246"/>
    </source>
</evidence>
<evidence type="ECO:0000256" key="6">
    <source>
        <dbReference type="ARBA" id="ARBA00023136"/>
    </source>
</evidence>
<evidence type="ECO:0000256" key="2">
    <source>
        <dbReference type="ARBA" id="ARBA00022448"/>
    </source>
</evidence>
<keyword evidence="10" id="KW-1185">Reference proteome</keyword>
<feature type="transmembrane region" description="Helical" evidence="7">
    <location>
        <begin position="108"/>
        <end position="131"/>
    </location>
</feature>
<reference evidence="10" key="1">
    <citation type="submission" date="2018-11" db="EMBL/GenBank/DDBJ databases">
        <title>Complete genome sequence of Paenibacillus sp. ML311-T8.</title>
        <authorList>
            <person name="Nam Y.-D."/>
            <person name="Kang J."/>
            <person name="Chung W.-H."/>
            <person name="Park Y.S."/>
        </authorList>
    </citation>
    <scope>NUCLEOTIDE SEQUENCE [LARGE SCALE GENOMIC DNA]</scope>
    <source>
        <strain evidence="10">ML311-T8</strain>
    </source>
</reference>
<dbReference type="Gene3D" id="1.10.3720.10">
    <property type="entry name" value="MetI-like"/>
    <property type="match status" value="1"/>
</dbReference>
<evidence type="ECO:0000259" key="8">
    <source>
        <dbReference type="PROSITE" id="PS50928"/>
    </source>
</evidence>
<dbReference type="GO" id="GO:0005886">
    <property type="term" value="C:plasma membrane"/>
    <property type="evidence" value="ECO:0007669"/>
    <property type="project" value="UniProtKB-SubCell"/>
</dbReference>